<dbReference type="AlphaFoldDB" id="A0A0D0E029"/>
<sequence>SSPQLIPSPSHLTHFLKYTEVHLGVCHALQHKSALVTNGISPDIIFNIEDKLLADLGISVGDV</sequence>
<dbReference type="HOGENOM" id="CLU_191098_0_0_1"/>
<evidence type="ECO:0000313" key="1">
    <source>
        <dbReference type="EMBL" id="KIK96476.1"/>
    </source>
</evidence>
<keyword evidence="2" id="KW-1185">Reference proteome</keyword>
<name>A0A0D0E029_9AGAM</name>
<feature type="non-terminal residue" evidence="1">
    <location>
        <position position="63"/>
    </location>
</feature>
<feature type="non-terminal residue" evidence="1">
    <location>
        <position position="1"/>
    </location>
</feature>
<evidence type="ECO:0000313" key="2">
    <source>
        <dbReference type="Proteomes" id="UP000054538"/>
    </source>
</evidence>
<proteinExistence type="predicted"/>
<protein>
    <submittedName>
        <fullName evidence="1">Uncharacterized protein</fullName>
    </submittedName>
</protein>
<reference evidence="2" key="2">
    <citation type="submission" date="2015-01" db="EMBL/GenBank/DDBJ databases">
        <title>Evolutionary Origins and Diversification of the Mycorrhizal Mutualists.</title>
        <authorList>
            <consortium name="DOE Joint Genome Institute"/>
            <consortium name="Mycorrhizal Genomics Consortium"/>
            <person name="Kohler A."/>
            <person name="Kuo A."/>
            <person name="Nagy L.G."/>
            <person name="Floudas D."/>
            <person name="Copeland A."/>
            <person name="Barry K.W."/>
            <person name="Cichocki N."/>
            <person name="Veneault-Fourrey C."/>
            <person name="LaButti K."/>
            <person name="Lindquist E.A."/>
            <person name="Lipzen A."/>
            <person name="Lundell T."/>
            <person name="Morin E."/>
            <person name="Murat C."/>
            <person name="Riley R."/>
            <person name="Ohm R."/>
            <person name="Sun H."/>
            <person name="Tunlid A."/>
            <person name="Henrissat B."/>
            <person name="Grigoriev I.V."/>
            <person name="Hibbett D.S."/>
            <person name="Martin F."/>
        </authorList>
    </citation>
    <scope>NUCLEOTIDE SEQUENCE [LARGE SCALE GENOMIC DNA]</scope>
    <source>
        <strain evidence="2">Ve08.2h10</strain>
    </source>
</reference>
<reference evidence="1 2" key="1">
    <citation type="submission" date="2014-04" db="EMBL/GenBank/DDBJ databases">
        <authorList>
            <consortium name="DOE Joint Genome Institute"/>
            <person name="Kuo A."/>
            <person name="Kohler A."/>
            <person name="Jargeat P."/>
            <person name="Nagy L.G."/>
            <person name="Floudas D."/>
            <person name="Copeland A."/>
            <person name="Barry K.W."/>
            <person name="Cichocki N."/>
            <person name="Veneault-Fourrey C."/>
            <person name="LaButti K."/>
            <person name="Lindquist E.A."/>
            <person name="Lipzen A."/>
            <person name="Lundell T."/>
            <person name="Morin E."/>
            <person name="Murat C."/>
            <person name="Sun H."/>
            <person name="Tunlid A."/>
            <person name="Henrissat B."/>
            <person name="Grigoriev I.V."/>
            <person name="Hibbett D.S."/>
            <person name="Martin F."/>
            <person name="Nordberg H.P."/>
            <person name="Cantor M.N."/>
            <person name="Hua S.X."/>
        </authorList>
    </citation>
    <scope>NUCLEOTIDE SEQUENCE [LARGE SCALE GENOMIC DNA]</scope>
    <source>
        <strain evidence="1 2">Ve08.2h10</strain>
    </source>
</reference>
<dbReference type="EMBL" id="KN824984">
    <property type="protein sequence ID" value="KIK96476.1"/>
    <property type="molecule type" value="Genomic_DNA"/>
</dbReference>
<organism evidence="1 2">
    <name type="scientific">Paxillus rubicundulus Ve08.2h10</name>
    <dbReference type="NCBI Taxonomy" id="930991"/>
    <lineage>
        <taxon>Eukaryota</taxon>
        <taxon>Fungi</taxon>
        <taxon>Dikarya</taxon>
        <taxon>Basidiomycota</taxon>
        <taxon>Agaricomycotina</taxon>
        <taxon>Agaricomycetes</taxon>
        <taxon>Agaricomycetidae</taxon>
        <taxon>Boletales</taxon>
        <taxon>Paxilineae</taxon>
        <taxon>Paxillaceae</taxon>
        <taxon>Paxillus</taxon>
    </lineage>
</organism>
<accession>A0A0D0E029</accession>
<dbReference type="InParanoid" id="A0A0D0E029"/>
<gene>
    <name evidence="1" type="ORF">PAXRUDRAFT_44067</name>
</gene>
<dbReference type="OrthoDB" id="2681472at2759"/>
<dbReference type="Proteomes" id="UP000054538">
    <property type="component" value="Unassembled WGS sequence"/>
</dbReference>